<dbReference type="GO" id="GO:0004674">
    <property type="term" value="F:protein serine/threonine kinase activity"/>
    <property type="evidence" value="ECO:0007669"/>
    <property type="project" value="UniProtKB-KW"/>
</dbReference>
<keyword evidence="2" id="KW-0723">Serine/threonine-protein kinase</keyword>
<evidence type="ECO:0000256" key="7">
    <source>
        <dbReference type="ARBA" id="ARBA00047899"/>
    </source>
</evidence>
<keyword evidence="11" id="KW-1185">Reference proteome</keyword>
<name>A0A9W6WZM5_9STRA</name>
<dbReference type="AlphaFoldDB" id="A0A9W6WZM5"/>
<dbReference type="PROSITE" id="PS50011">
    <property type="entry name" value="PROTEIN_KINASE_DOM"/>
    <property type="match status" value="1"/>
</dbReference>
<gene>
    <name evidence="10" type="ORF">Plil01_000993200</name>
</gene>
<organism evidence="10 11">
    <name type="scientific">Phytophthora lilii</name>
    <dbReference type="NCBI Taxonomy" id="2077276"/>
    <lineage>
        <taxon>Eukaryota</taxon>
        <taxon>Sar</taxon>
        <taxon>Stramenopiles</taxon>
        <taxon>Oomycota</taxon>
        <taxon>Peronosporomycetes</taxon>
        <taxon>Peronosporales</taxon>
        <taxon>Peronosporaceae</taxon>
        <taxon>Phytophthora</taxon>
    </lineage>
</organism>
<protein>
    <recommendedName>
        <fullName evidence="1">non-specific serine/threonine protein kinase</fullName>
        <ecNumber evidence="1">2.7.11.1</ecNumber>
    </recommendedName>
</protein>
<evidence type="ECO:0000256" key="1">
    <source>
        <dbReference type="ARBA" id="ARBA00012513"/>
    </source>
</evidence>
<evidence type="ECO:0000256" key="8">
    <source>
        <dbReference type="ARBA" id="ARBA00048679"/>
    </source>
</evidence>
<feature type="domain" description="Protein kinase" evidence="9">
    <location>
        <begin position="1"/>
        <end position="153"/>
    </location>
</feature>
<comment type="catalytic activity">
    <reaction evidence="7">
        <text>L-threonyl-[protein] + ATP = O-phospho-L-threonyl-[protein] + ADP + H(+)</text>
        <dbReference type="Rhea" id="RHEA:46608"/>
        <dbReference type="Rhea" id="RHEA-COMP:11060"/>
        <dbReference type="Rhea" id="RHEA-COMP:11605"/>
        <dbReference type="ChEBI" id="CHEBI:15378"/>
        <dbReference type="ChEBI" id="CHEBI:30013"/>
        <dbReference type="ChEBI" id="CHEBI:30616"/>
        <dbReference type="ChEBI" id="CHEBI:61977"/>
        <dbReference type="ChEBI" id="CHEBI:456216"/>
        <dbReference type="EC" id="2.7.11.1"/>
    </reaction>
</comment>
<dbReference type="InterPro" id="IPR008271">
    <property type="entry name" value="Ser/Thr_kinase_AS"/>
</dbReference>
<evidence type="ECO:0000313" key="10">
    <source>
        <dbReference type="EMBL" id="GMF24292.1"/>
    </source>
</evidence>
<dbReference type="PANTHER" id="PTHR24361">
    <property type="entry name" value="MITOGEN-ACTIVATED KINASE KINASE KINASE"/>
    <property type="match status" value="1"/>
</dbReference>
<dbReference type="PANTHER" id="PTHR24361:SF433">
    <property type="entry name" value="PROTEIN KINASE DOMAIN-CONTAINING PROTEIN"/>
    <property type="match status" value="1"/>
</dbReference>
<reference evidence="10" key="1">
    <citation type="submission" date="2023-04" db="EMBL/GenBank/DDBJ databases">
        <title>Phytophthora lilii NBRC 32176.</title>
        <authorList>
            <person name="Ichikawa N."/>
            <person name="Sato H."/>
            <person name="Tonouchi N."/>
        </authorList>
    </citation>
    <scope>NUCLEOTIDE SEQUENCE</scope>
    <source>
        <strain evidence="10">NBRC 32176</strain>
    </source>
</reference>
<keyword evidence="6" id="KW-0067">ATP-binding</keyword>
<evidence type="ECO:0000256" key="4">
    <source>
        <dbReference type="ARBA" id="ARBA00022741"/>
    </source>
</evidence>
<comment type="catalytic activity">
    <reaction evidence="8">
        <text>L-seryl-[protein] + ATP = O-phospho-L-seryl-[protein] + ADP + H(+)</text>
        <dbReference type="Rhea" id="RHEA:17989"/>
        <dbReference type="Rhea" id="RHEA-COMP:9863"/>
        <dbReference type="Rhea" id="RHEA-COMP:11604"/>
        <dbReference type="ChEBI" id="CHEBI:15378"/>
        <dbReference type="ChEBI" id="CHEBI:29999"/>
        <dbReference type="ChEBI" id="CHEBI:30616"/>
        <dbReference type="ChEBI" id="CHEBI:83421"/>
        <dbReference type="ChEBI" id="CHEBI:456216"/>
        <dbReference type="EC" id="2.7.11.1"/>
    </reaction>
</comment>
<dbReference type="EC" id="2.7.11.1" evidence="1"/>
<dbReference type="Pfam" id="PF00069">
    <property type="entry name" value="Pkinase"/>
    <property type="match status" value="1"/>
</dbReference>
<dbReference type="OrthoDB" id="125980at2759"/>
<comment type="caution">
    <text evidence="10">The sequence shown here is derived from an EMBL/GenBank/DDBJ whole genome shotgun (WGS) entry which is preliminary data.</text>
</comment>
<evidence type="ECO:0000259" key="9">
    <source>
        <dbReference type="PROSITE" id="PS50011"/>
    </source>
</evidence>
<evidence type="ECO:0000256" key="5">
    <source>
        <dbReference type="ARBA" id="ARBA00022777"/>
    </source>
</evidence>
<keyword evidence="3" id="KW-0808">Transferase</keyword>
<dbReference type="Proteomes" id="UP001165083">
    <property type="component" value="Unassembled WGS sequence"/>
</dbReference>
<keyword evidence="5" id="KW-0418">Kinase</keyword>
<dbReference type="InterPro" id="IPR053235">
    <property type="entry name" value="Ser_Thr_kinase"/>
</dbReference>
<dbReference type="Gene3D" id="1.10.510.10">
    <property type="entry name" value="Transferase(Phosphotransferase) domain 1"/>
    <property type="match status" value="1"/>
</dbReference>
<dbReference type="GO" id="GO:0005737">
    <property type="term" value="C:cytoplasm"/>
    <property type="evidence" value="ECO:0007669"/>
    <property type="project" value="TreeGrafter"/>
</dbReference>
<sequence>MFEHEVGLWFGLNHPHVVKLFGGWHIGTPFFVYEEANHGPLNKFLNVQPKKVWEKLYEAALGLKYLYARGIIHRDLKCDNILVGSDGYAKLTDFGLSASDAAVDQGAVTGAVRWVAPECLDGCPATYASDIYSLGMCIIQAVSGKVPWAAIAD</sequence>
<dbReference type="GO" id="GO:0005524">
    <property type="term" value="F:ATP binding"/>
    <property type="evidence" value="ECO:0007669"/>
    <property type="project" value="UniProtKB-KW"/>
</dbReference>
<keyword evidence="4" id="KW-0547">Nucleotide-binding</keyword>
<evidence type="ECO:0000256" key="3">
    <source>
        <dbReference type="ARBA" id="ARBA00022679"/>
    </source>
</evidence>
<dbReference type="SUPFAM" id="SSF56112">
    <property type="entry name" value="Protein kinase-like (PK-like)"/>
    <property type="match status" value="1"/>
</dbReference>
<proteinExistence type="predicted"/>
<dbReference type="InterPro" id="IPR011009">
    <property type="entry name" value="Kinase-like_dom_sf"/>
</dbReference>
<dbReference type="EMBL" id="BSXW01000510">
    <property type="protein sequence ID" value="GMF24292.1"/>
    <property type="molecule type" value="Genomic_DNA"/>
</dbReference>
<evidence type="ECO:0000256" key="2">
    <source>
        <dbReference type="ARBA" id="ARBA00022527"/>
    </source>
</evidence>
<accession>A0A9W6WZM5</accession>
<dbReference type="InterPro" id="IPR000719">
    <property type="entry name" value="Prot_kinase_dom"/>
</dbReference>
<dbReference type="PROSITE" id="PS00108">
    <property type="entry name" value="PROTEIN_KINASE_ST"/>
    <property type="match status" value="1"/>
</dbReference>
<evidence type="ECO:0000313" key="11">
    <source>
        <dbReference type="Proteomes" id="UP001165083"/>
    </source>
</evidence>
<dbReference type="SMART" id="SM00220">
    <property type="entry name" value="S_TKc"/>
    <property type="match status" value="1"/>
</dbReference>
<evidence type="ECO:0000256" key="6">
    <source>
        <dbReference type="ARBA" id="ARBA00022840"/>
    </source>
</evidence>